<organism evidence="1 2">
    <name type="scientific">Hoeflea halophila</name>
    <dbReference type="NCBI Taxonomy" id="714899"/>
    <lineage>
        <taxon>Bacteria</taxon>
        <taxon>Pseudomonadati</taxon>
        <taxon>Pseudomonadota</taxon>
        <taxon>Alphaproteobacteria</taxon>
        <taxon>Hyphomicrobiales</taxon>
        <taxon>Rhizobiaceae</taxon>
        <taxon>Hoeflea</taxon>
    </lineage>
</organism>
<protein>
    <recommendedName>
        <fullName evidence="3">Uracil DNA glycosylase superfamily protein</fullName>
    </recommendedName>
</protein>
<accession>A0A286ICQ0</accession>
<proteinExistence type="predicted"/>
<evidence type="ECO:0008006" key="3">
    <source>
        <dbReference type="Google" id="ProtNLM"/>
    </source>
</evidence>
<keyword evidence="2" id="KW-1185">Reference proteome</keyword>
<gene>
    <name evidence="1" type="ORF">SAMN05877838_2690</name>
</gene>
<dbReference type="EMBL" id="OCPC01000003">
    <property type="protein sequence ID" value="SOE17787.1"/>
    <property type="molecule type" value="Genomic_DNA"/>
</dbReference>
<dbReference type="Proteomes" id="UP000219465">
    <property type="component" value="Unassembled WGS sequence"/>
</dbReference>
<dbReference type="RefSeq" id="WP_097108235.1">
    <property type="nucleotide sequence ID" value="NZ_OCPC01000003.1"/>
</dbReference>
<reference evidence="2" key="1">
    <citation type="submission" date="2017-08" db="EMBL/GenBank/DDBJ databases">
        <authorList>
            <person name="Varghese N."/>
            <person name="Submissions S."/>
        </authorList>
    </citation>
    <scope>NUCLEOTIDE SEQUENCE [LARGE SCALE GENOMIC DNA]</scope>
    <source>
        <strain evidence="2">KCTC 23107</strain>
    </source>
</reference>
<sequence>MTDNQQAKLEDELRRLTTPINGQYPRPWMSTSKTPWSADVFIVGRNQKNGFPVDVVGSHKSYLDALFNRNGRSCRGLYDEIVAKTSPTRINTDRLAAKLRAGGVTNVIETNVICYSTPMSSDLRSVENTGGTERGTEIFRTIFGIIKPRVLVVHGAGSAKDLGRLLGKVLPAEPTSPEVTARATVNGTAIWVIPSLAPPRWNSWIRWADQHLDLVCREVSLQLNV</sequence>
<dbReference type="AlphaFoldDB" id="A0A286ICQ0"/>
<dbReference type="OrthoDB" id="7876705at2"/>
<evidence type="ECO:0000313" key="1">
    <source>
        <dbReference type="EMBL" id="SOE17787.1"/>
    </source>
</evidence>
<name>A0A286ICQ0_9HYPH</name>
<evidence type="ECO:0000313" key="2">
    <source>
        <dbReference type="Proteomes" id="UP000219465"/>
    </source>
</evidence>